<dbReference type="Gene3D" id="2.40.160.50">
    <property type="entry name" value="membrane protein fhac: a member of the omp85/tpsb transporter family"/>
    <property type="match status" value="1"/>
</dbReference>
<evidence type="ECO:0000259" key="5">
    <source>
        <dbReference type="Pfam" id="PF00149"/>
    </source>
</evidence>
<comment type="caution">
    <text evidence="7">The sequence shown here is derived from an EMBL/GenBank/DDBJ whole genome shotgun (WGS) entry which is preliminary data.</text>
</comment>
<dbReference type="SUPFAM" id="SSF56300">
    <property type="entry name" value="Metallo-dependent phosphatases"/>
    <property type="match status" value="1"/>
</dbReference>
<dbReference type="InterPro" id="IPR051558">
    <property type="entry name" value="Metallophosphoesterase_PAP"/>
</dbReference>
<accession>A0ABW5SF11</accession>
<reference evidence="8" key="1">
    <citation type="journal article" date="2019" name="Int. J. Syst. Evol. Microbiol.">
        <title>The Global Catalogue of Microorganisms (GCM) 10K type strain sequencing project: providing services to taxonomists for standard genome sequencing and annotation.</title>
        <authorList>
            <consortium name="The Broad Institute Genomics Platform"/>
            <consortium name="The Broad Institute Genome Sequencing Center for Infectious Disease"/>
            <person name="Wu L."/>
            <person name="Ma J."/>
        </authorList>
    </citation>
    <scope>NUCLEOTIDE SEQUENCE [LARGE SCALE GENOMIC DNA]</scope>
    <source>
        <strain evidence="8">KCTC 42255</strain>
    </source>
</reference>
<evidence type="ECO:0000256" key="3">
    <source>
        <dbReference type="ARBA" id="ARBA00022801"/>
    </source>
</evidence>
<evidence type="ECO:0000313" key="7">
    <source>
        <dbReference type="EMBL" id="MFD2697267.1"/>
    </source>
</evidence>
<evidence type="ECO:0000256" key="1">
    <source>
        <dbReference type="ARBA" id="ARBA00004370"/>
    </source>
</evidence>
<gene>
    <name evidence="7" type="ORF">ACFSQ0_04625</name>
</gene>
<dbReference type="InterPro" id="IPR000184">
    <property type="entry name" value="Bac_surfAg_D15"/>
</dbReference>
<evidence type="ECO:0000259" key="6">
    <source>
        <dbReference type="Pfam" id="PF01103"/>
    </source>
</evidence>
<dbReference type="RefSeq" id="WP_379044811.1">
    <property type="nucleotide sequence ID" value="NZ_JBHULZ010000023.1"/>
</dbReference>
<dbReference type="Proteomes" id="UP001597357">
    <property type="component" value="Unassembled WGS sequence"/>
</dbReference>
<dbReference type="Pfam" id="PF00149">
    <property type="entry name" value="Metallophos"/>
    <property type="match status" value="1"/>
</dbReference>
<feature type="domain" description="Calcineurin-like phosphoesterase" evidence="5">
    <location>
        <begin position="45"/>
        <end position="244"/>
    </location>
</feature>
<evidence type="ECO:0000313" key="8">
    <source>
        <dbReference type="Proteomes" id="UP001597357"/>
    </source>
</evidence>
<dbReference type="Pfam" id="PF01103">
    <property type="entry name" value="Omp85"/>
    <property type="match status" value="1"/>
</dbReference>
<proteinExistence type="predicted"/>
<keyword evidence="2" id="KW-0732">Signal</keyword>
<keyword evidence="8" id="KW-1185">Reference proteome</keyword>
<dbReference type="Gene3D" id="3.60.21.10">
    <property type="match status" value="1"/>
</dbReference>
<organism evidence="7 8">
    <name type="scientific">Mesonia sediminis</name>
    <dbReference type="NCBI Taxonomy" id="1703946"/>
    <lineage>
        <taxon>Bacteria</taxon>
        <taxon>Pseudomonadati</taxon>
        <taxon>Bacteroidota</taxon>
        <taxon>Flavobacteriia</taxon>
        <taxon>Flavobacteriales</taxon>
        <taxon>Flavobacteriaceae</taxon>
        <taxon>Mesonia</taxon>
    </lineage>
</organism>
<dbReference type="PANTHER" id="PTHR10161:SF14">
    <property type="entry name" value="TARTRATE-RESISTANT ACID PHOSPHATASE TYPE 5"/>
    <property type="match status" value="1"/>
</dbReference>
<comment type="subcellular location">
    <subcellularLocation>
        <location evidence="1">Membrane</location>
    </subcellularLocation>
</comment>
<dbReference type="InterPro" id="IPR004843">
    <property type="entry name" value="Calcineurin-like_PHP"/>
</dbReference>
<keyword evidence="4" id="KW-0472">Membrane</keyword>
<evidence type="ECO:0000256" key="4">
    <source>
        <dbReference type="ARBA" id="ARBA00023136"/>
    </source>
</evidence>
<dbReference type="EMBL" id="JBHULZ010000023">
    <property type="protein sequence ID" value="MFD2697267.1"/>
    <property type="molecule type" value="Genomic_DNA"/>
</dbReference>
<keyword evidence="3" id="KW-0378">Hydrolase</keyword>
<sequence>MIKNNILLTISVLFFLGCASYEPKYRNQQEFLDTSYPAHKELAHRFLLVGDAGYAKENGKSDGMKVFEQALEAFNVKNSHTLFLGDNIYPDGMPEVGDPGRAEAEYRMGVQIEASTPSLGEVVFIPGNHDWYHNRIHSLKEQRDFIAKHMPNKKDTWAPKTGCGFEVRDISDDVALIILDTQWYLENWDKSPTINDNCPEIKTREAFLQEFESELKKNQNKNIVVATHHPLYTNGVHGGTYPIERHLYPSQKTIPLPILGSLAALIRTTGGVSIQDAQNERYKSMVDRLSTIAHEYENVIFVSGHEHNLQYNIFEGVHQIVSGSGSKLSYANLRNTGQFAYPGQGMAVYDIFKDGSTFVRFYNLKDGKLNEIYRKEVFPSRKSPDRFIKDFTKYKQKFIKASIYKNADQEKEKNKLFTSIWGNHYRDLYYQEIQVPVAFLDTLYGGLKVVRAGGGHQTKSLRLEDKQGRDYNLRALKKNALQFLQTVAFKDKKIKDDFKNTLAQEAIEDFYTAAHPYGFLVVPTLAKAIGVAHTNPKLFYIPKQAALGNYNDEYGDEIYMLVERPEDDWLGSGKFNNPNKDIQSSSGLFEHLRRDEEYKLDESAYIRARLFDMLLGDWDRHQDQWRWGENKMPNGDKVFYPIPRDRDQVFSNYDGAFFATVRGIAGFANQFGTYEPMIKDLAWFNSAAAGLDRTLIQNQGKGAWIQQSKFIQQNLKDEDIEIAFKRLPKEIYQHESTQYILETLKKRRDNLAEIATKYYDYIARLAIVTATDKDDYIDITRLKNGDTRVAIYRNIKGARKYLVSDKVYKKSETNEIWVYGLDDDDEFLIDGKGRNPIHLKIIGGQNNDIYKVYNKYNLKIYDHKSLPNTFDEAINAKIRLTDSYEINNFDKDKRIYNASTILPALGYNPDDGAIIGLQGTYTINKFKRNPYSSQYKLKAGYYFATKGFDLEGRGEWANIFGNYNLWAKGRTTSHNFAANYFGLGNNTRNQEHTQNKSYDYNRVKISRTEVALGAINRTPFGSVFEASLGFETVELDDSPNRYITEIASLSAPNLFERKYFAKLDASYTYESYDNYLNPSRGMEFKLNLGATINTKNTQRYFGRIEPSILFYNAISTNRKLVLKTHLNSKVLLGDDFEFYQGAQLGGDNGLRGYRNERFTGESFLVTGADLRYSFNQFRTRFLPFQIGVFGGADLGRVWLDGEESSKWHPDYGGGVFITSANAVNGTLNLFHGDEGWRFSFGFGVSF</sequence>
<evidence type="ECO:0000256" key="2">
    <source>
        <dbReference type="ARBA" id="ARBA00022729"/>
    </source>
</evidence>
<dbReference type="InterPro" id="IPR029052">
    <property type="entry name" value="Metallo-depent_PP-like"/>
</dbReference>
<dbReference type="PROSITE" id="PS51257">
    <property type="entry name" value="PROKAR_LIPOPROTEIN"/>
    <property type="match status" value="1"/>
</dbReference>
<protein>
    <submittedName>
        <fullName evidence="7">Metallophosphoesterase</fullName>
    </submittedName>
</protein>
<dbReference type="PANTHER" id="PTHR10161">
    <property type="entry name" value="TARTRATE-RESISTANT ACID PHOSPHATASE TYPE 5"/>
    <property type="match status" value="1"/>
</dbReference>
<name>A0ABW5SF11_9FLAO</name>
<feature type="domain" description="Bacterial surface antigen (D15)" evidence="6">
    <location>
        <begin position="952"/>
        <end position="1244"/>
    </location>
</feature>